<dbReference type="EMBL" id="LR796434">
    <property type="protein sequence ID" value="CAB4144337.1"/>
    <property type="molecule type" value="Genomic_DNA"/>
</dbReference>
<gene>
    <name evidence="1" type="ORF">UFOVP460_31</name>
</gene>
<proteinExistence type="predicted"/>
<evidence type="ECO:0000313" key="1">
    <source>
        <dbReference type="EMBL" id="CAB4144337.1"/>
    </source>
</evidence>
<organism evidence="1">
    <name type="scientific">uncultured Caudovirales phage</name>
    <dbReference type="NCBI Taxonomy" id="2100421"/>
    <lineage>
        <taxon>Viruses</taxon>
        <taxon>Duplodnaviria</taxon>
        <taxon>Heunggongvirae</taxon>
        <taxon>Uroviricota</taxon>
        <taxon>Caudoviricetes</taxon>
        <taxon>Peduoviridae</taxon>
        <taxon>Maltschvirus</taxon>
        <taxon>Maltschvirus maltsch</taxon>
    </lineage>
</organism>
<reference evidence="1" key="1">
    <citation type="submission" date="2020-04" db="EMBL/GenBank/DDBJ databases">
        <authorList>
            <person name="Chiriac C."/>
            <person name="Salcher M."/>
            <person name="Ghai R."/>
            <person name="Kavagutti S V."/>
        </authorList>
    </citation>
    <scope>NUCLEOTIDE SEQUENCE</scope>
</reference>
<name>A0A6J5MET3_9CAUD</name>
<protein>
    <submittedName>
        <fullName evidence="1">Uncharacterized protein</fullName>
    </submittedName>
</protein>
<sequence>MKKTNRINAEIMLTCRMEKVLFDKLTKHAKKANMTRSEYVRMGMLYVLDTDKRLAENK</sequence>
<accession>A0A6J5MET3</accession>